<evidence type="ECO:0000313" key="4">
    <source>
        <dbReference type="Proteomes" id="UP000243626"/>
    </source>
</evidence>
<reference evidence="3 4" key="2">
    <citation type="submission" date="2023-10" db="EMBL/GenBank/DDBJ databases">
        <authorList>
            <person name="Choi B."/>
        </authorList>
    </citation>
    <scope>NUCLEOTIDE SEQUENCE [LARGE SCALE GENOMIC DNA]</scope>
    <source>
        <strain evidence="3 4">UMB0959</strain>
    </source>
</reference>
<feature type="compositionally biased region" description="Basic and acidic residues" evidence="2">
    <location>
        <begin position="216"/>
        <end position="234"/>
    </location>
</feature>
<dbReference type="KEGG" id="nmy:CJ229_007500"/>
<feature type="compositionally biased region" description="Basic and acidic residues" evidence="2">
    <location>
        <begin position="190"/>
        <end position="208"/>
    </location>
</feature>
<keyword evidence="1" id="KW-0175">Coiled coil</keyword>
<evidence type="ECO:0000256" key="2">
    <source>
        <dbReference type="SAM" id="MobiDB-lite"/>
    </source>
</evidence>
<feature type="coiled-coil region" evidence="1">
    <location>
        <begin position="78"/>
        <end position="115"/>
    </location>
</feature>
<protein>
    <submittedName>
        <fullName evidence="3">Uncharacterized protein</fullName>
    </submittedName>
</protein>
<gene>
    <name evidence="3" type="ORF">CJ229_007500</name>
</gene>
<reference evidence="4" key="1">
    <citation type="submission" date="2017-09" db="EMBL/GenBank/DDBJ databases">
        <title>Bacterial strain isolated from the female urinary microbiota.</title>
        <authorList>
            <person name="Thomas-White K."/>
            <person name="Kumar N."/>
            <person name="Forster S."/>
            <person name="Putonti C."/>
            <person name="Lawley T."/>
            <person name="Wolfe A.J."/>
        </authorList>
    </citation>
    <scope>NUCLEOTIDE SEQUENCE [LARGE SCALE GENOMIC DNA]</scope>
    <source>
        <strain evidence="4">UMB0959</strain>
    </source>
</reference>
<organism evidence="3 4">
    <name type="scientific">Nosocomiicoccus massiliensis</name>
    <dbReference type="NCBI Taxonomy" id="1232430"/>
    <lineage>
        <taxon>Bacteria</taxon>
        <taxon>Bacillati</taxon>
        <taxon>Bacillota</taxon>
        <taxon>Bacilli</taxon>
        <taxon>Bacillales</taxon>
        <taxon>Staphylococcaceae</taxon>
        <taxon>Nosocomiicoccus</taxon>
    </lineage>
</organism>
<accession>A0AAF0YLI2</accession>
<keyword evidence="4" id="KW-1185">Reference proteome</keyword>
<sequence>MKEKLRMAATILPVLLVPLLKNRNEIKDHPDVQKLAKNSNILYSKAKDKTQTVTEAGVKGFNETRDFVSEKYHASKDKREYNKQMKAHDKSLSKLNKLEAQFEADKEKHRKKRMESLVSTETLNHDEKESRMNVSKGHQKLTTERPDTTNVKELNEQFVEQTEYEDDYSPGALHLKHKDLLDPRSAHLREEAKERKVERAEKRDDSLFGKHRRQNERHIENHGRKTGYGEKYQKSDSLKQFIEWKDKHND</sequence>
<evidence type="ECO:0000256" key="1">
    <source>
        <dbReference type="SAM" id="Coils"/>
    </source>
</evidence>
<feature type="region of interest" description="Disordered" evidence="2">
    <location>
        <begin position="122"/>
        <end position="145"/>
    </location>
</feature>
<dbReference type="AlphaFoldDB" id="A0AAF0YLI2"/>
<dbReference type="Proteomes" id="UP000243626">
    <property type="component" value="Chromosome"/>
</dbReference>
<dbReference type="EMBL" id="CP136964">
    <property type="protein sequence ID" value="WOS95924.1"/>
    <property type="molecule type" value="Genomic_DNA"/>
</dbReference>
<proteinExistence type="predicted"/>
<feature type="region of interest" description="Disordered" evidence="2">
    <location>
        <begin position="190"/>
        <end position="234"/>
    </location>
</feature>
<dbReference type="RefSeq" id="WP_068129717.1">
    <property type="nucleotide sequence ID" value="NZ_CP136964.1"/>
</dbReference>
<evidence type="ECO:0000313" key="3">
    <source>
        <dbReference type="EMBL" id="WOS95924.1"/>
    </source>
</evidence>
<name>A0AAF0YLI2_9STAP</name>